<dbReference type="NCBIfam" id="TIGR01050">
    <property type="entry name" value="rpsS_bact"/>
    <property type="match status" value="1"/>
</dbReference>
<dbReference type="GO" id="GO:0006412">
    <property type="term" value="P:translation"/>
    <property type="evidence" value="ECO:0007669"/>
    <property type="project" value="UniProtKB-UniRule"/>
</dbReference>
<dbReference type="PRINTS" id="PR00975">
    <property type="entry name" value="RIBOSOMALS19"/>
</dbReference>
<proteinExistence type="inferred from homology"/>
<evidence type="ECO:0000256" key="7">
    <source>
        <dbReference type="HAMAP-Rule" id="MF_00531"/>
    </source>
</evidence>
<dbReference type="GO" id="GO:0015935">
    <property type="term" value="C:small ribosomal subunit"/>
    <property type="evidence" value="ECO:0007669"/>
    <property type="project" value="InterPro"/>
</dbReference>
<protein>
    <recommendedName>
        <fullName evidence="6 7">Small ribosomal subunit protein uS19</fullName>
    </recommendedName>
</protein>
<keyword evidence="2 7" id="KW-0699">rRNA-binding</keyword>
<evidence type="ECO:0000256" key="2">
    <source>
        <dbReference type="ARBA" id="ARBA00022730"/>
    </source>
</evidence>
<reference evidence="9" key="1">
    <citation type="submission" date="2021-02" db="EMBL/GenBank/DDBJ databases">
        <authorList>
            <person name="Franco D."/>
        </authorList>
    </citation>
    <scope>NUCLEOTIDE SEQUENCE</scope>
    <source>
        <strain evidence="9">DICMUL</strain>
    </source>
</reference>
<dbReference type="PANTHER" id="PTHR11880">
    <property type="entry name" value="RIBOSOMAL PROTEIN S19P FAMILY MEMBER"/>
    <property type="match status" value="1"/>
</dbReference>
<dbReference type="GO" id="GO:0019843">
    <property type="term" value="F:rRNA binding"/>
    <property type="evidence" value="ECO:0007669"/>
    <property type="project" value="UniProtKB-UniRule"/>
</dbReference>
<dbReference type="InterPro" id="IPR005732">
    <property type="entry name" value="Ribosomal_uS19_bac-type"/>
</dbReference>
<dbReference type="Gene3D" id="3.30.860.10">
    <property type="entry name" value="30s Ribosomal Protein S19, Chain A"/>
    <property type="match status" value="1"/>
</dbReference>
<evidence type="ECO:0000256" key="5">
    <source>
        <dbReference type="ARBA" id="ARBA00023274"/>
    </source>
</evidence>
<dbReference type="GO" id="GO:0005737">
    <property type="term" value="C:cytoplasm"/>
    <property type="evidence" value="ECO:0007669"/>
    <property type="project" value="UniProtKB-ARBA"/>
</dbReference>
<dbReference type="SUPFAM" id="SSF54570">
    <property type="entry name" value="Ribosomal protein S19"/>
    <property type="match status" value="1"/>
</dbReference>
<sequence length="88" mass="10263">MKIPFCDFKLLKKINKFYLGQITEIRTWARSSIILPRFVGLTIFTHNGKVFIPVTISENMIGHKLGEFAITRKFGGHPHTLKHQNRKR</sequence>
<comment type="similarity">
    <text evidence="1 7 8">Belongs to the universal ribosomal protein uS19 family.</text>
</comment>
<gene>
    <name evidence="7 9" type="primary">rpsS</name>
    <name evidence="9" type="ORF">JSR02_00715</name>
</gene>
<evidence type="ECO:0000256" key="6">
    <source>
        <dbReference type="ARBA" id="ARBA00035163"/>
    </source>
</evidence>
<keyword evidence="5 7" id="KW-0687">Ribonucleoprotein</keyword>
<dbReference type="GO" id="GO:0003735">
    <property type="term" value="F:structural constituent of ribosome"/>
    <property type="evidence" value="ECO:0007669"/>
    <property type="project" value="InterPro"/>
</dbReference>
<dbReference type="AlphaFoldDB" id="A0A975ADN8"/>
<organism evidence="9 10">
    <name type="scientific">Candidatus Vidania fulgoroideorum</name>
    <dbReference type="NCBI Taxonomy" id="881286"/>
    <lineage>
        <taxon>Bacteria</taxon>
        <taxon>Pseudomonadati</taxon>
        <taxon>Pseudomonadota</taxon>
        <taxon>Betaproteobacteria</taxon>
        <taxon>Candidatus Vidania</taxon>
    </lineage>
</organism>
<dbReference type="InterPro" id="IPR023575">
    <property type="entry name" value="Ribosomal_uS19_SF"/>
</dbReference>
<accession>A0A975ADN8</accession>
<evidence type="ECO:0000256" key="1">
    <source>
        <dbReference type="ARBA" id="ARBA00007345"/>
    </source>
</evidence>
<comment type="function">
    <text evidence="7">Protein S19 forms a complex with S13 that binds strongly to the 16S ribosomal RNA.</text>
</comment>
<evidence type="ECO:0000256" key="8">
    <source>
        <dbReference type="RuleBase" id="RU003485"/>
    </source>
</evidence>
<dbReference type="PANTHER" id="PTHR11880:SF8">
    <property type="entry name" value="SMALL RIBOSOMAL SUBUNIT PROTEIN US19M"/>
    <property type="match status" value="1"/>
</dbReference>
<dbReference type="Pfam" id="PF00203">
    <property type="entry name" value="Ribosomal_S19"/>
    <property type="match status" value="1"/>
</dbReference>
<keyword evidence="4 7" id="KW-0689">Ribosomal protein</keyword>
<evidence type="ECO:0000256" key="4">
    <source>
        <dbReference type="ARBA" id="ARBA00022980"/>
    </source>
</evidence>
<evidence type="ECO:0000256" key="3">
    <source>
        <dbReference type="ARBA" id="ARBA00022884"/>
    </source>
</evidence>
<name>A0A975ADN8_9PROT</name>
<keyword evidence="3 7" id="KW-0694">RNA-binding</keyword>
<dbReference type="PIRSF" id="PIRSF002144">
    <property type="entry name" value="Ribosomal_S19"/>
    <property type="match status" value="1"/>
</dbReference>
<dbReference type="EMBL" id="CP071410">
    <property type="protein sequence ID" value="QSW37817.1"/>
    <property type="molecule type" value="Genomic_DNA"/>
</dbReference>
<evidence type="ECO:0000313" key="9">
    <source>
        <dbReference type="EMBL" id="QSW37817.1"/>
    </source>
</evidence>
<dbReference type="FunFam" id="3.30.860.10:FF:000001">
    <property type="entry name" value="30S ribosomal protein S19"/>
    <property type="match status" value="1"/>
</dbReference>
<dbReference type="InterPro" id="IPR020934">
    <property type="entry name" value="Ribosomal_uS19_CS"/>
</dbReference>
<dbReference type="InterPro" id="IPR002222">
    <property type="entry name" value="Ribosomal_uS19"/>
</dbReference>
<reference evidence="9" key="2">
    <citation type="submission" date="2021-03" db="EMBL/GenBank/DDBJ databases">
        <title>Alternative transmission patterns in independently acquired nutritional co-symbionts of Dictyopharidae planthoppers.</title>
        <authorList>
            <person name="Michalik A."/>
            <person name="Lukasik P."/>
        </authorList>
    </citation>
    <scope>NUCLEOTIDE SEQUENCE</scope>
    <source>
        <strain evidence="9">DICMUL</strain>
    </source>
</reference>
<evidence type="ECO:0000313" key="10">
    <source>
        <dbReference type="Proteomes" id="UP000663602"/>
    </source>
</evidence>
<dbReference type="HAMAP" id="MF_00531">
    <property type="entry name" value="Ribosomal_uS19"/>
    <property type="match status" value="1"/>
</dbReference>
<dbReference type="GO" id="GO:0000028">
    <property type="term" value="P:ribosomal small subunit assembly"/>
    <property type="evidence" value="ECO:0007669"/>
    <property type="project" value="TreeGrafter"/>
</dbReference>
<dbReference type="Proteomes" id="UP000663602">
    <property type="component" value="Chromosome"/>
</dbReference>
<dbReference type="PROSITE" id="PS00323">
    <property type="entry name" value="RIBOSOMAL_S19"/>
    <property type="match status" value="1"/>
</dbReference>